<reference evidence="1 3" key="1">
    <citation type="submission" date="2015-05" db="EMBL/GenBank/DDBJ databases">
        <title>Whole genome sequence and identification of bacterial endophytes from Costus igneus.</title>
        <authorList>
            <person name="Lee Y.P."/>
            <person name="Gan H.M."/>
            <person name="Eng W."/>
            <person name="Wheatley M.S."/>
            <person name="Caraballo A."/>
            <person name="Polter S."/>
            <person name="Savka M.A."/>
            <person name="Hudson A.O."/>
        </authorList>
    </citation>
    <scope>NUCLEOTIDE SEQUENCE [LARGE SCALE GENOMIC DNA]</scope>
    <source>
        <strain evidence="1 3">RIT379</strain>
    </source>
</reference>
<evidence type="ECO:0000313" key="3">
    <source>
        <dbReference type="Proteomes" id="UP000036045"/>
    </source>
</evidence>
<reference evidence="2" key="2">
    <citation type="submission" date="2021-04" db="EMBL/GenBank/DDBJ databases">
        <title>Genomic analysis of electroactive and textile dye degrading Bacillus circulans strain: DC10 isolated from constructed wetland-microbial fuel cells treating textile dye wastewaters.</title>
        <authorList>
            <person name="Patel D.U."/>
            <person name="Desai C.R."/>
        </authorList>
    </citation>
    <scope>NUCLEOTIDE SEQUENCE</scope>
    <source>
        <strain evidence="2">DC10</strain>
    </source>
</reference>
<dbReference type="AlphaFoldDB" id="A0A0J1II42"/>
<comment type="caution">
    <text evidence="1">The sequence shown here is derived from an EMBL/GenBank/DDBJ whole genome shotgun (WGS) entry which is preliminary data.</text>
</comment>
<dbReference type="RefSeq" id="WP_047943215.1">
    <property type="nucleotide sequence ID" value="NZ_JAGTPX020000007.1"/>
</dbReference>
<dbReference type="EMBL" id="LDPH01000015">
    <property type="protein sequence ID" value="KLV25581.1"/>
    <property type="molecule type" value="Genomic_DNA"/>
</dbReference>
<dbReference type="EMBL" id="JAGTPX010000006">
    <property type="protein sequence ID" value="MBR8669607.1"/>
    <property type="molecule type" value="Genomic_DNA"/>
</dbReference>
<organism evidence="1 3">
    <name type="scientific">Niallia circulans</name>
    <name type="common">Bacillus circulans</name>
    <dbReference type="NCBI Taxonomy" id="1397"/>
    <lineage>
        <taxon>Bacteria</taxon>
        <taxon>Bacillati</taxon>
        <taxon>Bacillota</taxon>
        <taxon>Bacilli</taxon>
        <taxon>Bacillales</taxon>
        <taxon>Bacillaceae</taxon>
        <taxon>Niallia</taxon>
    </lineage>
</organism>
<protein>
    <submittedName>
        <fullName evidence="1">Uncharacterized protein</fullName>
    </submittedName>
</protein>
<dbReference type="OrthoDB" id="9936458at2"/>
<evidence type="ECO:0000313" key="2">
    <source>
        <dbReference type="EMBL" id="MBR8669607.1"/>
    </source>
</evidence>
<dbReference type="Proteomes" id="UP000036045">
    <property type="component" value="Unassembled WGS sequence"/>
</dbReference>
<proteinExistence type="predicted"/>
<name>A0A0J1II42_NIACI</name>
<gene>
    <name evidence="1" type="ORF">ABW02_15570</name>
    <name evidence="2" type="ORF">KD144_08635</name>
</gene>
<evidence type="ECO:0000313" key="1">
    <source>
        <dbReference type="EMBL" id="KLV25581.1"/>
    </source>
</evidence>
<keyword evidence="3" id="KW-1185">Reference proteome</keyword>
<sequence length="74" mass="9592">MYYYPNQWYQYPYVYRLEENNGQEEKEWEIEKKFMDDMRKMMYQQLLMQKEILEKIHHIERRLCNLERKYKGLS</sequence>
<dbReference type="PATRIC" id="fig|1397.4.peg.1302"/>
<accession>A0A0J1II42</accession>